<dbReference type="InParanoid" id="W7XA20"/>
<accession>W7XA20</accession>
<protein>
    <submittedName>
        <fullName evidence="1">Uncharacterized protein</fullName>
    </submittedName>
</protein>
<evidence type="ECO:0000313" key="2">
    <source>
        <dbReference type="Proteomes" id="UP000009168"/>
    </source>
</evidence>
<dbReference type="Proteomes" id="UP000009168">
    <property type="component" value="Unassembled WGS sequence"/>
</dbReference>
<organism evidence="1 2">
    <name type="scientific">Tetrahymena thermophila (strain SB210)</name>
    <dbReference type="NCBI Taxonomy" id="312017"/>
    <lineage>
        <taxon>Eukaryota</taxon>
        <taxon>Sar</taxon>
        <taxon>Alveolata</taxon>
        <taxon>Ciliophora</taxon>
        <taxon>Intramacronucleata</taxon>
        <taxon>Oligohymenophorea</taxon>
        <taxon>Hymenostomatida</taxon>
        <taxon>Tetrahymenina</taxon>
        <taxon>Tetrahymenidae</taxon>
        <taxon>Tetrahymena</taxon>
    </lineage>
</organism>
<dbReference type="GeneID" id="24440769"/>
<reference evidence="2" key="1">
    <citation type="journal article" date="2006" name="PLoS Biol.">
        <title>Macronuclear genome sequence of the ciliate Tetrahymena thermophila, a model eukaryote.</title>
        <authorList>
            <person name="Eisen J.A."/>
            <person name="Coyne R.S."/>
            <person name="Wu M."/>
            <person name="Wu D."/>
            <person name="Thiagarajan M."/>
            <person name="Wortman J.R."/>
            <person name="Badger J.H."/>
            <person name="Ren Q."/>
            <person name="Amedeo P."/>
            <person name="Jones K.M."/>
            <person name="Tallon L.J."/>
            <person name="Delcher A.L."/>
            <person name="Salzberg S.L."/>
            <person name="Silva J.C."/>
            <person name="Haas B.J."/>
            <person name="Majoros W.H."/>
            <person name="Farzad M."/>
            <person name="Carlton J.M."/>
            <person name="Smith R.K. Jr."/>
            <person name="Garg J."/>
            <person name="Pearlman R.E."/>
            <person name="Karrer K.M."/>
            <person name="Sun L."/>
            <person name="Manning G."/>
            <person name="Elde N.C."/>
            <person name="Turkewitz A.P."/>
            <person name="Asai D.J."/>
            <person name="Wilkes D.E."/>
            <person name="Wang Y."/>
            <person name="Cai H."/>
            <person name="Collins K."/>
            <person name="Stewart B.A."/>
            <person name="Lee S.R."/>
            <person name="Wilamowska K."/>
            <person name="Weinberg Z."/>
            <person name="Ruzzo W.L."/>
            <person name="Wloga D."/>
            <person name="Gaertig J."/>
            <person name="Frankel J."/>
            <person name="Tsao C.-C."/>
            <person name="Gorovsky M.A."/>
            <person name="Keeling P.J."/>
            <person name="Waller R.F."/>
            <person name="Patron N.J."/>
            <person name="Cherry J.M."/>
            <person name="Stover N.A."/>
            <person name="Krieger C.J."/>
            <person name="del Toro C."/>
            <person name="Ryder H.F."/>
            <person name="Williamson S.C."/>
            <person name="Barbeau R.A."/>
            <person name="Hamilton E.P."/>
            <person name="Orias E."/>
        </authorList>
    </citation>
    <scope>NUCLEOTIDE SEQUENCE [LARGE SCALE GENOMIC DNA]</scope>
    <source>
        <strain evidence="2">SB210</strain>
    </source>
</reference>
<dbReference type="EMBL" id="GG662841">
    <property type="protein sequence ID" value="EWS76245.1"/>
    <property type="molecule type" value="Genomic_DNA"/>
</dbReference>
<gene>
    <name evidence="1" type="ORF">TTHERM_000810507</name>
</gene>
<dbReference type="AlphaFoldDB" id="W7XA20"/>
<dbReference type="SUPFAM" id="SSF69322">
    <property type="entry name" value="Tricorn protease domain 2"/>
    <property type="match status" value="1"/>
</dbReference>
<dbReference type="RefSeq" id="XP_012651204.1">
    <property type="nucleotide sequence ID" value="XM_012795750.1"/>
</dbReference>
<dbReference type="KEGG" id="tet:TTHERM_000810507"/>
<evidence type="ECO:0000313" key="1">
    <source>
        <dbReference type="EMBL" id="EWS76245.1"/>
    </source>
</evidence>
<keyword evidence="2" id="KW-1185">Reference proteome</keyword>
<name>W7XA20_TETTS</name>
<proteinExistence type="predicted"/>
<sequence>MQFNLQFQLLQKIFNQNSFFVQCEDNQIIFYYPFVEIFDLISGQRSEYFYQNIYILGMMQNVQQTIPLISKQDQLVVVFFSQNVNFFSKQDFQIQNYLFEYRYNNTSLFYDGNHKILIGLTGSLKQVNIINIPGNLQLFLYQCVAQFAENAVYYHQEQTSLIVVDSSPTIYLFNYLTLNVTSFRIDVNNIQGILMDKNKNIAFLYSNQFILTFQFPSMQFIETISLQNYNATSIVQVYLNTQNSLCQPYQIALILKSITFKYQE</sequence>